<protein>
    <recommendedName>
        <fullName evidence="2">Autophagy-related protein 14</fullName>
    </recommendedName>
</protein>
<evidence type="ECO:0000256" key="3">
    <source>
        <dbReference type="ARBA" id="ARBA00023054"/>
    </source>
</evidence>
<dbReference type="AlphaFoldDB" id="A0AAN9YHV6"/>
<dbReference type="PANTHER" id="PTHR46411">
    <property type="entry name" value="FAMILY ATPASE, PUTATIVE-RELATED"/>
    <property type="match status" value="1"/>
</dbReference>
<dbReference type="InterPro" id="IPR027417">
    <property type="entry name" value="P-loop_NTPase"/>
</dbReference>
<dbReference type="EMBL" id="JAJSPL020000013">
    <property type="protein sequence ID" value="KAK7743554.1"/>
    <property type="molecule type" value="Genomic_DNA"/>
</dbReference>
<dbReference type="PANTHER" id="PTHR46411:SF2">
    <property type="entry name" value="AAA+ ATPASE DOMAIN-CONTAINING PROTEIN"/>
    <property type="match status" value="1"/>
</dbReference>
<dbReference type="InterPro" id="IPR054289">
    <property type="entry name" value="DUF7025"/>
</dbReference>
<sequence>MNCEICHRSHHPHRLPFLCAVDARNRLYEGRIAHATALIENESLEQTINSALTGPGPPSSGDAAGRTVHLERLKTGEAQAVDRTSQIIAQADRLRAEVEGARKDIEERKKKIAAMKADMAAASSGINPRRSRQLEETERAVQMTRYKWNRSFENMAATRSFLCLEAARLYGLRRIKKSNSVKIELGGIEMIEVPGMISVPIGDKTSYDDVCNMGRNLYNLLIGNQLMNNPTTRFVQPPPSPDGNDVPGSPESTKDQLGGNPKPMMGRYSHGTAHTFLGSADGNEFMRGFKLPNPVKLADRLKKKMLSDADGLDWEMLNDDAWAVDEPMEDGVQVRGKPLGETDRRLFGVESVMSTATARTTLDSTIADFTQLDDGASSVASFEEVDGESSNDLSADRELLIRDSRFKALKPTASRDVPDVNYVLRFKSRRGSMVESRESDKPFDVASDSSKDEDASHKPVIEIITTVSETMKYPPPARRANCYDSQSEIDNGTMHEDNPRTVKVEKTEMVVHSKHLINAFNAVIGSYSGTNFLEEIVTIDAPYYALIHHRDALSRYRIAQPACHDDEYATTTAKHIDVLLAFLDKTYGDKIRDEEARHKLGPPVATFEWLWLLLKAGDVIYKEVQNSWTPFVIGHVDPVRDVDGRLLRYNIESWDICFAQGRMRRCMYNVTIRAFSGEKTISTLEAIPAAFFPEDLQKQGGLLMAEKQIAIGKEYWELVKRPTFKEYNGQSVDRDELKTGHITGRVVVDAMGYERFYSIAPDEFEIRPRRRYSHTQRPLMPDDRPTRPRDSLPQFIPQCSCKACDRLHHNSKTPGPFANFEDLNPLEDAPPKNDLYFLVCSPKIAAFILSDRRWGYVNIDKLSEVKCDTEAFKYLVLDDEVKLTVKALIRKFASNDGQLSPWPSDFVRNKGEGRIFLLHGSPGVGKTCTAECIAELTRRPLLSLTSGDISTFAPRSSVEHNLNYFLALGERYGALILIDEADVYLEERHTQDLERNGLVSVFLRALEYFRGVLFLTTNRVGSFDPAFASRIHVALHYKRLTDSGRARIWVNNFDRLERDSQGKVYITPSAKAYVFDRGEGSDDVNGLRWNGREIRNALQTAVALAEAEAEEEGLERVSVAEKHLRQVVKMSRGFKDFIRKRRGYDAESEDDADDEEEERSRGGGVLMAGR</sequence>
<dbReference type="Pfam" id="PF22942">
    <property type="entry name" value="DUF7025"/>
    <property type="match status" value="1"/>
</dbReference>
<evidence type="ECO:0000313" key="7">
    <source>
        <dbReference type="EMBL" id="KAK7743554.1"/>
    </source>
</evidence>
<proteinExistence type="inferred from homology"/>
<keyword evidence="3 4" id="KW-0175">Coiled coil</keyword>
<dbReference type="SMART" id="SM00382">
    <property type="entry name" value="AAA"/>
    <property type="match status" value="1"/>
</dbReference>
<comment type="caution">
    <text evidence="7">The sequence shown here is derived from an EMBL/GenBank/DDBJ whole genome shotgun (WGS) entry which is preliminary data.</text>
</comment>
<feature type="compositionally biased region" description="Acidic residues" evidence="5">
    <location>
        <begin position="1146"/>
        <end position="1157"/>
    </location>
</feature>
<dbReference type="Proteomes" id="UP001320245">
    <property type="component" value="Unassembled WGS sequence"/>
</dbReference>
<reference evidence="7 8" key="1">
    <citation type="journal article" date="2023" name="PLoS ONE">
        <title>Cytospora paraplurivora sp. nov. isolated from orchards with fruit tree decline syndrome in Ontario, Canada.</title>
        <authorList>
            <person name="Ilyukhin E."/>
            <person name="Nguyen H.D.T."/>
            <person name="Castle A.J."/>
            <person name="Ellouze W."/>
        </authorList>
    </citation>
    <scope>NUCLEOTIDE SEQUENCE [LARGE SCALE GENOMIC DNA]</scope>
    <source>
        <strain evidence="7 8">FDS-564</strain>
    </source>
</reference>
<dbReference type="InterPro" id="IPR003959">
    <property type="entry name" value="ATPase_AAA_core"/>
</dbReference>
<feature type="region of interest" description="Disordered" evidence="5">
    <location>
        <begin position="229"/>
        <end position="262"/>
    </location>
</feature>
<evidence type="ECO:0000256" key="1">
    <source>
        <dbReference type="ARBA" id="ARBA00009574"/>
    </source>
</evidence>
<keyword evidence="8" id="KW-1185">Reference proteome</keyword>
<evidence type="ECO:0000259" key="6">
    <source>
        <dbReference type="SMART" id="SM00382"/>
    </source>
</evidence>
<dbReference type="InterPro" id="IPR003593">
    <property type="entry name" value="AAA+_ATPase"/>
</dbReference>
<dbReference type="Gene3D" id="3.40.50.300">
    <property type="entry name" value="P-loop containing nucleotide triphosphate hydrolases"/>
    <property type="match status" value="1"/>
</dbReference>
<feature type="region of interest" description="Disordered" evidence="5">
    <location>
        <begin position="435"/>
        <end position="456"/>
    </location>
</feature>
<evidence type="ECO:0000256" key="5">
    <source>
        <dbReference type="SAM" id="MobiDB-lite"/>
    </source>
</evidence>
<gene>
    <name evidence="7" type="ORF">SLS53_004088</name>
</gene>
<feature type="domain" description="AAA+ ATPase" evidence="6">
    <location>
        <begin position="912"/>
        <end position="1041"/>
    </location>
</feature>
<comment type="similarity">
    <text evidence="1">Belongs to the ATG14 family.</text>
</comment>
<evidence type="ECO:0000256" key="2">
    <source>
        <dbReference type="ARBA" id="ARBA00013807"/>
    </source>
</evidence>
<dbReference type="Pfam" id="PF23232">
    <property type="entry name" value="AAA_lid_13"/>
    <property type="match status" value="1"/>
</dbReference>
<dbReference type="Pfam" id="PF00004">
    <property type="entry name" value="AAA"/>
    <property type="match status" value="1"/>
</dbReference>
<dbReference type="GO" id="GO:0005737">
    <property type="term" value="C:cytoplasm"/>
    <property type="evidence" value="ECO:0007669"/>
    <property type="project" value="UniProtKB-ARBA"/>
</dbReference>
<dbReference type="GO" id="GO:0005524">
    <property type="term" value="F:ATP binding"/>
    <property type="evidence" value="ECO:0007669"/>
    <property type="project" value="InterPro"/>
</dbReference>
<evidence type="ECO:0000313" key="8">
    <source>
        <dbReference type="Proteomes" id="UP001320245"/>
    </source>
</evidence>
<evidence type="ECO:0000256" key="4">
    <source>
        <dbReference type="SAM" id="Coils"/>
    </source>
</evidence>
<feature type="coiled-coil region" evidence="4">
    <location>
        <begin position="88"/>
        <end position="118"/>
    </location>
</feature>
<dbReference type="InterPro" id="IPR056599">
    <property type="entry name" value="AAA_lid_fung"/>
</dbReference>
<dbReference type="InterPro" id="IPR018791">
    <property type="entry name" value="UV_resistance/autophagy_Atg14"/>
</dbReference>
<organism evidence="7 8">
    <name type="scientific">Cytospora paraplurivora</name>
    <dbReference type="NCBI Taxonomy" id="2898453"/>
    <lineage>
        <taxon>Eukaryota</taxon>
        <taxon>Fungi</taxon>
        <taxon>Dikarya</taxon>
        <taxon>Ascomycota</taxon>
        <taxon>Pezizomycotina</taxon>
        <taxon>Sordariomycetes</taxon>
        <taxon>Sordariomycetidae</taxon>
        <taxon>Diaporthales</taxon>
        <taxon>Cytosporaceae</taxon>
        <taxon>Cytospora</taxon>
    </lineage>
</organism>
<dbReference type="Pfam" id="PF10186">
    <property type="entry name" value="ATG14"/>
    <property type="match status" value="1"/>
</dbReference>
<name>A0AAN9YHV6_9PEZI</name>
<accession>A0AAN9YHV6</accession>
<feature type="region of interest" description="Disordered" evidence="5">
    <location>
        <begin position="1143"/>
        <end position="1170"/>
    </location>
</feature>
<dbReference type="SUPFAM" id="SSF52540">
    <property type="entry name" value="P-loop containing nucleoside triphosphate hydrolases"/>
    <property type="match status" value="1"/>
</dbReference>
<dbReference type="GO" id="GO:0016887">
    <property type="term" value="F:ATP hydrolysis activity"/>
    <property type="evidence" value="ECO:0007669"/>
    <property type="project" value="InterPro"/>
</dbReference>
<dbReference type="GO" id="GO:0032991">
    <property type="term" value="C:protein-containing complex"/>
    <property type="evidence" value="ECO:0007669"/>
    <property type="project" value="UniProtKB-ARBA"/>
</dbReference>